<dbReference type="GO" id="GO:0046503">
    <property type="term" value="P:glycerolipid catabolic process"/>
    <property type="evidence" value="ECO:0007669"/>
    <property type="project" value="TreeGrafter"/>
</dbReference>
<dbReference type="AlphaFoldDB" id="A0A329YLD1"/>
<name>A0A329YLD1_RHITR</name>
<accession>A0A329YLD1</accession>
<dbReference type="Proteomes" id="UP000251205">
    <property type="component" value="Unassembled WGS sequence"/>
</dbReference>
<dbReference type="PANTHER" id="PTHR43433">
    <property type="entry name" value="HYDROLASE, ALPHA/BETA FOLD FAMILY PROTEIN"/>
    <property type="match status" value="1"/>
</dbReference>
<dbReference type="InterPro" id="IPR000073">
    <property type="entry name" value="AB_hydrolase_1"/>
</dbReference>
<dbReference type="Gene3D" id="3.40.50.1820">
    <property type="entry name" value="alpha/beta hydrolase"/>
    <property type="match status" value="1"/>
</dbReference>
<dbReference type="SUPFAM" id="SSF53474">
    <property type="entry name" value="alpha/beta-Hydrolases"/>
    <property type="match status" value="1"/>
</dbReference>
<dbReference type="RefSeq" id="WP_112341779.1">
    <property type="nucleotide sequence ID" value="NZ_QMKK01000026.1"/>
</dbReference>
<proteinExistence type="predicted"/>
<feature type="domain" description="AB hydrolase-1" evidence="1">
    <location>
        <begin position="32"/>
        <end position="272"/>
    </location>
</feature>
<dbReference type="Pfam" id="PF00561">
    <property type="entry name" value="Abhydrolase_1"/>
    <property type="match status" value="1"/>
</dbReference>
<dbReference type="InterPro" id="IPR029058">
    <property type="entry name" value="AB_hydrolase_fold"/>
</dbReference>
<gene>
    <name evidence="2" type="ORF">DQ393_10625</name>
</gene>
<dbReference type="OrthoDB" id="9798888at2"/>
<evidence type="ECO:0000313" key="2">
    <source>
        <dbReference type="EMBL" id="RAX41540.1"/>
    </source>
</evidence>
<dbReference type="PANTHER" id="PTHR43433:SF5">
    <property type="entry name" value="AB HYDROLASE-1 DOMAIN-CONTAINING PROTEIN"/>
    <property type="match status" value="1"/>
</dbReference>
<dbReference type="GO" id="GO:0004806">
    <property type="term" value="F:triacylglycerol lipase activity"/>
    <property type="evidence" value="ECO:0007669"/>
    <property type="project" value="TreeGrafter"/>
</dbReference>
<organism evidence="2 3">
    <name type="scientific">Rhizobium tropici</name>
    <dbReference type="NCBI Taxonomy" id="398"/>
    <lineage>
        <taxon>Bacteria</taxon>
        <taxon>Pseudomonadati</taxon>
        <taxon>Pseudomonadota</taxon>
        <taxon>Alphaproteobacteria</taxon>
        <taxon>Hyphomicrobiales</taxon>
        <taxon>Rhizobiaceae</taxon>
        <taxon>Rhizobium/Agrobacterium group</taxon>
        <taxon>Rhizobium</taxon>
    </lineage>
</organism>
<comment type="caution">
    <text evidence="2">The sequence shown here is derived from an EMBL/GenBank/DDBJ whole genome shotgun (WGS) entry which is preliminary data.</text>
</comment>
<evidence type="ECO:0000313" key="3">
    <source>
        <dbReference type="Proteomes" id="UP000251205"/>
    </source>
</evidence>
<dbReference type="EMBL" id="QMKK01000026">
    <property type="protein sequence ID" value="RAX41540.1"/>
    <property type="molecule type" value="Genomic_DNA"/>
</dbReference>
<keyword evidence="2" id="KW-0378">Hydrolase</keyword>
<sequence>MAETRSFAATETSIEVGGAKLQTQAFGDPSSPPIILIMGMMASMLWWPDRFCEALAARQRYVIRYDQRDTGLSTHYPQGEPHYSFSDLADDAIAILDGYGLETAHVVGMSMGGAVAQEVVLRHPRRVRTLTLISTSPLGVEGLPSSTKAYQEHSSSAEAVDWSKLEAIADFLRRETAMLAGTRHPHDPDAASALIARDMARAPSFASATNHFTLVSEERPARLHASDIKLPVLAIHGSADPLFPIGHGEAFTKVVRNVRLHRIEGGGHEIHERDIDEIVQAIIDHTARQTTGKPGMTSLSGR</sequence>
<protein>
    <submittedName>
        <fullName evidence="2">Alpha/beta hydrolase</fullName>
    </submittedName>
</protein>
<dbReference type="PRINTS" id="PR00111">
    <property type="entry name" value="ABHYDROLASE"/>
</dbReference>
<dbReference type="InterPro" id="IPR050471">
    <property type="entry name" value="AB_hydrolase"/>
</dbReference>
<evidence type="ECO:0000259" key="1">
    <source>
        <dbReference type="Pfam" id="PF00561"/>
    </source>
</evidence>
<reference evidence="2 3" key="1">
    <citation type="submission" date="2018-06" db="EMBL/GenBank/DDBJ databases">
        <title>Whole Genome Sequence of an efficient microsymbiont, Rhizobium tropici.</title>
        <authorList>
            <person name="Srinivasan R."/>
            <person name="Singh H.V."/>
            <person name="Srivastava R."/>
            <person name="Kumari B."/>
            <person name="Radhakrishna A."/>
        </authorList>
    </citation>
    <scope>NUCLEOTIDE SEQUENCE [LARGE SCALE GENOMIC DNA]</scope>
    <source>
        <strain evidence="2 3">IGFRI Rhizo-19</strain>
    </source>
</reference>